<feature type="region of interest" description="Disordered" evidence="1">
    <location>
        <begin position="46"/>
        <end position="82"/>
    </location>
</feature>
<evidence type="ECO:0000256" key="1">
    <source>
        <dbReference type="SAM" id="MobiDB-lite"/>
    </source>
</evidence>
<feature type="compositionally biased region" description="Low complexity" evidence="1">
    <location>
        <begin position="65"/>
        <end position="74"/>
    </location>
</feature>
<name>A0A0F9TT33_9ZZZZ</name>
<accession>A0A0F9TT33</accession>
<dbReference type="EMBL" id="LAZR01000174">
    <property type="protein sequence ID" value="KKN84205.1"/>
    <property type="molecule type" value="Genomic_DNA"/>
</dbReference>
<reference evidence="2" key="1">
    <citation type="journal article" date="2015" name="Nature">
        <title>Complex archaea that bridge the gap between prokaryotes and eukaryotes.</title>
        <authorList>
            <person name="Spang A."/>
            <person name="Saw J.H."/>
            <person name="Jorgensen S.L."/>
            <person name="Zaremba-Niedzwiedzka K."/>
            <person name="Martijn J."/>
            <person name="Lind A.E."/>
            <person name="van Eijk R."/>
            <person name="Schleper C."/>
            <person name="Guy L."/>
            <person name="Ettema T.J."/>
        </authorList>
    </citation>
    <scope>NUCLEOTIDE SEQUENCE</scope>
</reference>
<sequence length="94" mass="10107">MLTKTGMTILALTFGSLSLPAYAQDVVGSAQFEAPVEMASLDIAPRQRGETASIPVPMPRPDITQAAQQPQPQQEIRRTAGGIRIVGPRFFPSE</sequence>
<organism evidence="2">
    <name type="scientific">marine sediment metagenome</name>
    <dbReference type="NCBI Taxonomy" id="412755"/>
    <lineage>
        <taxon>unclassified sequences</taxon>
        <taxon>metagenomes</taxon>
        <taxon>ecological metagenomes</taxon>
    </lineage>
</organism>
<evidence type="ECO:0000313" key="2">
    <source>
        <dbReference type="EMBL" id="KKN84205.1"/>
    </source>
</evidence>
<comment type="caution">
    <text evidence="2">The sequence shown here is derived from an EMBL/GenBank/DDBJ whole genome shotgun (WGS) entry which is preliminary data.</text>
</comment>
<protein>
    <submittedName>
        <fullName evidence="2">Uncharacterized protein</fullName>
    </submittedName>
</protein>
<gene>
    <name evidence="2" type="ORF">LCGC14_0291550</name>
</gene>
<dbReference type="AlphaFoldDB" id="A0A0F9TT33"/>
<proteinExistence type="predicted"/>